<proteinExistence type="inferred from homology"/>
<dbReference type="Pfam" id="PF03780">
    <property type="entry name" value="Asp23"/>
    <property type="match status" value="1"/>
</dbReference>
<gene>
    <name evidence="3" type="ORF">DWB68_13390</name>
</gene>
<dbReference type="Proteomes" id="UP000265419">
    <property type="component" value="Unassembled WGS sequence"/>
</dbReference>
<dbReference type="EMBL" id="QQXK01000030">
    <property type="protein sequence ID" value="RII41329.1"/>
    <property type="molecule type" value="Genomic_DNA"/>
</dbReference>
<evidence type="ECO:0000256" key="1">
    <source>
        <dbReference type="ARBA" id="ARBA00005721"/>
    </source>
</evidence>
<keyword evidence="4" id="KW-1185">Reference proteome</keyword>
<protein>
    <submittedName>
        <fullName evidence="3">Asp23/Gls24 family envelope stress response protein</fullName>
    </submittedName>
</protein>
<comment type="similarity">
    <text evidence="1">Belongs to the asp23 family.</text>
</comment>
<reference evidence="3 4" key="1">
    <citation type="submission" date="2018-07" db="EMBL/GenBank/DDBJ databases">
        <title>Arthrobacter sp. nov., isolated from raw cow's milk with high bacterial count.</title>
        <authorList>
            <person name="Hahne J."/>
            <person name="Isele D."/>
            <person name="Lipski A."/>
        </authorList>
    </citation>
    <scope>NUCLEOTIDE SEQUENCE [LARGE SCALE GENOMIC DNA]</scope>
    <source>
        <strain evidence="3 4">JZ R-35</strain>
    </source>
</reference>
<dbReference type="AlphaFoldDB" id="A0A399JAU2"/>
<organism evidence="3 4">
    <name type="scientific">Galactobacter valiniphilus</name>
    <dbReference type="NCBI Taxonomy" id="2676122"/>
    <lineage>
        <taxon>Bacteria</taxon>
        <taxon>Bacillati</taxon>
        <taxon>Actinomycetota</taxon>
        <taxon>Actinomycetes</taxon>
        <taxon>Micrococcales</taxon>
        <taxon>Micrococcaceae</taxon>
        <taxon>Galactobacter</taxon>
    </lineage>
</organism>
<evidence type="ECO:0000256" key="2">
    <source>
        <dbReference type="SAM" id="MobiDB-lite"/>
    </source>
</evidence>
<accession>A0A399JAU2</accession>
<dbReference type="InterPro" id="IPR005531">
    <property type="entry name" value="Asp23"/>
</dbReference>
<evidence type="ECO:0000313" key="4">
    <source>
        <dbReference type="Proteomes" id="UP000265419"/>
    </source>
</evidence>
<feature type="region of interest" description="Disordered" evidence="2">
    <location>
        <begin position="1"/>
        <end position="44"/>
    </location>
</feature>
<evidence type="ECO:0000313" key="3">
    <source>
        <dbReference type="EMBL" id="RII41329.1"/>
    </source>
</evidence>
<name>A0A399JAU2_9MICC</name>
<sequence length="158" mass="17283">MIHSADHRPVLHLARGGHGLGPTEQSRPLRLHSRPQEVRQVSTRGTTHVPDAVIAKVISQATSEVAEVGSSSGGVLGVGQRRDFSKRPRVDVELFGATALVTIDLGLLYPSPLETTAERIREVVTSRLARDVGIHQAQIDIHVSWLYPAEPTVKRRLK</sequence>
<comment type="caution">
    <text evidence="3">The sequence shown here is derived from an EMBL/GenBank/DDBJ whole genome shotgun (WGS) entry which is preliminary data.</text>
</comment>